<proteinExistence type="predicted"/>
<sequence length="38" mass="4469">MADITCEANEVWREDHERQPENPYQIVVPFVEERPGLA</sequence>
<dbReference type="AlphaFoldDB" id="A0A383ADL7"/>
<feature type="compositionally biased region" description="Basic and acidic residues" evidence="1">
    <location>
        <begin position="10"/>
        <end position="20"/>
    </location>
</feature>
<dbReference type="EMBL" id="UINC01191364">
    <property type="protein sequence ID" value="SVE05976.1"/>
    <property type="molecule type" value="Genomic_DNA"/>
</dbReference>
<feature type="non-terminal residue" evidence="2">
    <location>
        <position position="38"/>
    </location>
</feature>
<accession>A0A383ADL7</accession>
<organism evidence="2">
    <name type="scientific">marine metagenome</name>
    <dbReference type="NCBI Taxonomy" id="408172"/>
    <lineage>
        <taxon>unclassified sequences</taxon>
        <taxon>metagenomes</taxon>
        <taxon>ecological metagenomes</taxon>
    </lineage>
</organism>
<name>A0A383ADL7_9ZZZZ</name>
<evidence type="ECO:0000256" key="1">
    <source>
        <dbReference type="SAM" id="MobiDB-lite"/>
    </source>
</evidence>
<gene>
    <name evidence="2" type="ORF">METZ01_LOCUS458830</name>
</gene>
<protein>
    <submittedName>
        <fullName evidence="2">Uncharacterized protein</fullName>
    </submittedName>
</protein>
<feature type="region of interest" description="Disordered" evidence="1">
    <location>
        <begin position="1"/>
        <end position="20"/>
    </location>
</feature>
<reference evidence="2" key="1">
    <citation type="submission" date="2018-05" db="EMBL/GenBank/DDBJ databases">
        <authorList>
            <person name="Lanie J.A."/>
            <person name="Ng W.-L."/>
            <person name="Kazmierczak K.M."/>
            <person name="Andrzejewski T.M."/>
            <person name="Davidsen T.M."/>
            <person name="Wayne K.J."/>
            <person name="Tettelin H."/>
            <person name="Glass J.I."/>
            <person name="Rusch D."/>
            <person name="Podicherti R."/>
            <person name="Tsui H.-C.T."/>
            <person name="Winkler M.E."/>
        </authorList>
    </citation>
    <scope>NUCLEOTIDE SEQUENCE</scope>
</reference>
<evidence type="ECO:0000313" key="2">
    <source>
        <dbReference type="EMBL" id="SVE05976.1"/>
    </source>
</evidence>